<name>A0AAD8KUP9_TARER</name>
<proteinExistence type="predicted"/>
<protein>
    <submittedName>
        <fullName evidence="1">Uncharacterized protein</fullName>
    </submittedName>
</protein>
<organism evidence="1 2">
    <name type="scientific">Tagetes erecta</name>
    <name type="common">African marigold</name>
    <dbReference type="NCBI Taxonomy" id="13708"/>
    <lineage>
        <taxon>Eukaryota</taxon>
        <taxon>Viridiplantae</taxon>
        <taxon>Streptophyta</taxon>
        <taxon>Embryophyta</taxon>
        <taxon>Tracheophyta</taxon>
        <taxon>Spermatophyta</taxon>
        <taxon>Magnoliopsida</taxon>
        <taxon>eudicotyledons</taxon>
        <taxon>Gunneridae</taxon>
        <taxon>Pentapetalae</taxon>
        <taxon>asterids</taxon>
        <taxon>campanulids</taxon>
        <taxon>Asterales</taxon>
        <taxon>Asteraceae</taxon>
        <taxon>Asteroideae</taxon>
        <taxon>Heliantheae alliance</taxon>
        <taxon>Tageteae</taxon>
        <taxon>Tagetes</taxon>
    </lineage>
</organism>
<sequence length="68" mass="7323">MSQYADGIAVKEFFLPQNILIPFFVSAVCSKNDGDDIDVLSLHEGAVSVVDIDGFLISLISHGLQNAQ</sequence>
<reference evidence="1" key="1">
    <citation type="journal article" date="2023" name="bioRxiv">
        <title>Improved chromosome-level genome assembly for marigold (Tagetes erecta).</title>
        <authorList>
            <person name="Jiang F."/>
            <person name="Yuan L."/>
            <person name="Wang S."/>
            <person name="Wang H."/>
            <person name="Xu D."/>
            <person name="Wang A."/>
            <person name="Fan W."/>
        </authorList>
    </citation>
    <scope>NUCLEOTIDE SEQUENCE</scope>
    <source>
        <strain evidence="1">WSJ</strain>
        <tissue evidence="1">Leaf</tissue>
    </source>
</reference>
<dbReference type="Proteomes" id="UP001229421">
    <property type="component" value="Unassembled WGS sequence"/>
</dbReference>
<dbReference type="EMBL" id="JAUHHV010000003">
    <property type="protein sequence ID" value="KAK1429009.1"/>
    <property type="molecule type" value="Genomic_DNA"/>
</dbReference>
<comment type="caution">
    <text evidence="1">The sequence shown here is derived from an EMBL/GenBank/DDBJ whole genome shotgun (WGS) entry which is preliminary data.</text>
</comment>
<evidence type="ECO:0000313" key="1">
    <source>
        <dbReference type="EMBL" id="KAK1429009.1"/>
    </source>
</evidence>
<accession>A0AAD8KUP9</accession>
<dbReference type="AlphaFoldDB" id="A0AAD8KUP9"/>
<evidence type="ECO:0000313" key="2">
    <source>
        <dbReference type="Proteomes" id="UP001229421"/>
    </source>
</evidence>
<gene>
    <name evidence="1" type="ORF">QVD17_11208</name>
</gene>
<keyword evidence="2" id="KW-1185">Reference proteome</keyword>